<accession>A0ABR2YI12</accession>
<sequence>MQGELEHKGTFNPDEEFLIGKLTVSATRPDAVELVIGYHLLEGKMVDLKKPFAVLEKHSACLDADSMDTDEDTTETHNTTEYKVIGVVRKKCLFKNRPRAIISKPETATRKQRGLPT</sequence>
<organism evidence="1 2">
    <name type="scientific">Coccomyxa subellipsoidea</name>
    <dbReference type="NCBI Taxonomy" id="248742"/>
    <lineage>
        <taxon>Eukaryota</taxon>
        <taxon>Viridiplantae</taxon>
        <taxon>Chlorophyta</taxon>
        <taxon>core chlorophytes</taxon>
        <taxon>Trebouxiophyceae</taxon>
        <taxon>Trebouxiophyceae incertae sedis</taxon>
        <taxon>Coccomyxaceae</taxon>
        <taxon>Coccomyxa</taxon>
    </lineage>
</organism>
<dbReference type="Pfam" id="PF09696">
    <property type="entry name" value="Ctf8"/>
    <property type="match status" value="1"/>
</dbReference>
<keyword evidence="2" id="KW-1185">Reference proteome</keyword>
<comment type="caution">
    <text evidence="1">The sequence shown here is derived from an EMBL/GenBank/DDBJ whole genome shotgun (WGS) entry which is preliminary data.</text>
</comment>
<name>A0ABR2YI12_9CHLO</name>
<dbReference type="EMBL" id="JALJOT010000011">
    <property type="protein sequence ID" value="KAK9905797.1"/>
    <property type="molecule type" value="Genomic_DNA"/>
</dbReference>
<evidence type="ECO:0000313" key="1">
    <source>
        <dbReference type="EMBL" id="KAK9905797.1"/>
    </source>
</evidence>
<evidence type="ECO:0000313" key="2">
    <source>
        <dbReference type="Proteomes" id="UP001491310"/>
    </source>
</evidence>
<reference evidence="1 2" key="1">
    <citation type="journal article" date="2024" name="Nat. Commun.">
        <title>Phylogenomics reveals the evolutionary origins of lichenization in chlorophyte algae.</title>
        <authorList>
            <person name="Puginier C."/>
            <person name="Libourel C."/>
            <person name="Otte J."/>
            <person name="Skaloud P."/>
            <person name="Haon M."/>
            <person name="Grisel S."/>
            <person name="Petersen M."/>
            <person name="Berrin J.G."/>
            <person name="Delaux P.M."/>
            <person name="Dal Grande F."/>
            <person name="Keller J."/>
        </authorList>
    </citation>
    <scope>NUCLEOTIDE SEQUENCE [LARGE SCALE GENOMIC DNA]</scope>
    <source>
        <strain evidence="1 2">SAG 216-7</strain>
    </source>
</reference>
<evidence type="ECO:0008006" key="3">
    <source>
        <dbReference type="Google" id="ProtNLM"/>
    </source>
</evidence>
<dbReference type="Proteomes" id="UP001491310">
    <property type="component" value="Unassembled WGS sequence"/>
</dbReference>
<proteinExistence type="predicted"/>
<gene>
    <name evidence="1" type="ORF">WJX75_006430</name>
</gene>
<dbReference type="InterPro" id="IPR018607">
    <property type="entry name" value="Ctf8"/>
</dbReference>
<dbReference type="PANTHER" id="PTHR47475:SF2">
    <property type="entry name" value="CHROMOSOME TRANSMISSION FIDELITY PROTEIN 8"/>
    <property type="match status" value="1"/>
</dbReference>
<dbReference type="PANTHER" id="PTHR47475">
    <property type="entry name" value="CHROMOSOME TRANSMISSION FIDELITY PROTEIN 8"/>
    <property type="match status" value="1"/>
</dbReference>
<protein>
    <recommendedName>
        <fullName evidence="3">Chromosome transmission fidelity protein 8</fullName>
    </recommendedName>
</protein>